<comment type="caution">
    <text evidence="1">The sequence shown here is derived from an EMBL/GenBank/DDBJ whole genome shotgun (WGS) entry which is preliminary data.</text>
</comment>
<gene>
    <name evidence="1" type="ORF">OUZ56_011960</name>
</gene>
<sequence>MTFNVHQLLHLGECVYRWGPLWAYSTYTFEDNNGNLLKMFNGTQAVDIQIAKKFVQCQQLKGLTKLLQLQQRLLGEFVPTKKAFRCHGGAVLMGASTVMKLSVSEIRLVKEMSNNGKCCTITKIVLLDSRNDGHVMAVMFGQRIDCSNALSTTSKFQLMEFKEEKEKMFVS</sequence>
<proteinExistence type="predicted"/>
<dbReference type="EMBL" id="JAOYFB010000002">
    <property type="protein sequence ID" value="KAK4006802.1"/>
    <property type="molecule type" value="Genomic_DNA"/>
</dbReference>
<accession>A0ABQ9Z1L9</accession>
<name>A0ABQ9Z1L9_9CRUS</name>
<dbReference type="Proteomes" id="UP001234178">
    <property type="component" value="Unassembled WGS sequence"/>
</dbReference>
<dbReference type="PANTHER" id="PTHR46579:SF1">
    <property type="entry name" value="F5_8 TYPE C DOMAIN-CONTAINING PROTEIN"/>
    <property type="match status" value="1"/>
</dbReference>
<protein>
    <submittedName>
        <fullName evidence="1">Uncharacterized protein</fullName>
    </submittedName>
</protein>
<evidence type="ECO:0000313" key="2">
    <source>
        <dbReference type="Proteomes" id="UP001234178"/>
    </source>
</evidence>
<dbReference type="PANTHER" id="PTHR46579">
    <property type="entry name" value="F5/8 TYPE C DOMAIN-CONTAINING PROTEIN-RELATED"/>
    <property type="match status" value="1"/>
</dbReference>
<reference evidence="1 2" key="1">
    <citation type="journal article" date="2023" name="Nucleic Acids Res.">
        <title>The hologenome of Daphnia magna reveals possible DNA methylation and microbiome-mediated evolution of the host genome.</title>
        <authorList>
            <person name="Chaturvedi A."/>
            <person name="Li X."/>
            <person name="Dhandapani V."/>
            <person name="Marshall H."/>
            <person name="Kissane S."/>
            <person name="Cuenca-Cambronero M."/>
            <person name="Asole G."/>
            <person name="Calvet F."/>
            <person name="Ruiz-Romero M."/>
            <person name="Marangio P."/>
            <person name="Guigo R."/>
            <person name="Rago D."/>
            <person name="Mirbahai L."/>
            <person name="Eastwood N."/>
            <person name="Colbourne J.K."/>
            <person name="Zhou J."/>
            <person name="Mallon E."/>
            <person name="Orsini L."/>
        </authorList>
    </citation>
    <scope>NUCLEOTIDE SEQUENCE [LARGE SCALE GENOMIC DNA]</scope>
    <source>
        <strain evidence="1">LRV0_1</strain>
    </source>
</reference>
<organism evidence="1 2">
    <name type="scientific">Daphnia magna</name>
    <dbReference type="NCBI Taxonomy" id="35525"/>
    <lineage>
        <taxon>Eukaryota</taxon>
        <taxon>Metazoa</taxon>
        <taxon>Ecdysozoa</taxon>
        <taxon>Arthropoda</taxon>
        <taxon>Crustacea</taxon>
        <taxon>Branchiopoda</taxon>
        <taxon>Diplostraca</taxon>
        <taxon>Cladocera</taxon>
        <taxon>Anomopoda</taxon>
        <taxon>Daphniidae</taxon>
        <taxon>Daphnia</taxon>
    </lineage>
</organism>
<keyword evidence="2" id="KW-1185">Reference proteome</keyword>
<evidence type="ECO:0000313" key="1">
    <source>
        <dbReference type="EMBL" id="KAK4006802.1"/>
    </source>
</evidence>